<evidence type="ECO:0000313" key="2">
    <source>
        <dbReference type="EMBL" id="HJE19986.1"/>
    </source>
</evidence>
<evidence type="ECO:0000313" key="3">
    <source>
        <dbReference type="EMBL" id="SEV87756.1"/>
    </source>
</evidence>
<reference evidence="2" key="2">
    <citation type="journal article" date="2021" name="PeerJ">
        <title>Extensive microbial diversity within the chicken gut microbiome revealed by metagenomics and culture.</title>
        <authorList>
            <person name="Gilroy R."/>
            <person name="Ravi A."/>
            <person name="Getino M."/>
            <person name="Pursley I."/>
            <person name="Horton D.L."/>
            <person name="Alikhan N.F."/>
            <person name="Baker D."/>
            <person name="Gharbi K."/>
            <person name="Hall N."/>
            <person name="Watson M."/>
            <person name="Adriaenssens E.M."/>
            <person name="Foster-Nyarko E."/>
            <person name="Jarju S."/>
            <person name="Secka A."/>
            <person name="Antonio M."/>
            <person name="Oren A."/>
            <person name="Chaudhuri R.R."/>
            <person name="La Ragione R."/>
            <person name="Hildebrand F."/>
            <person name="Pallen M.J."/>
        </authorList>
    </citation>
    <scope>NUCLEOTIDE SEQUENCE</scope>
    <source>
        <strain evidence="2">6019</strain>
    </source>
</reference>
<dbReference type="EMBL" id="FOIT01000001">
    <property type="protein sequence ID" value="SEV87756.1"/>
    <property type="molecule type" value="Genomic_DNA"/>
</dbReference>
<protein>
    <submittedName>
        <fullName evidence="3">Predicted small secreted protein</fullName>
    </submittedName>
</protein>
<gene>
    <name evidence="2" type="ORF">K8V35_06505</name>
    <name evidence="3" type="ORF">SAMN05192557_0673</name>
</gene>
<evidence type="ECO:0000313" key="4">
    <source>
        <dbReference type="Proteomes" id="UP000243605"/>
    </source>
</evidence>
<accession>A0A662Z587</accession>
<proteinExistence type="predicted"/>
<keyword evidence="1" id="KW-0472">Membrane</keyword>
<sequence>MNKKSVIFVLTLSIIAIPLALWLTIYRKVNPQVIVDNLHHMFDDVTFVSLNYDLKVTELLGINSKVYSGVVHTKHQDKISEYAFLANAYTGEIIEITET</sequence>
<organism evidence="3 4">
    <name type="scientific">Aliicoccus persicus</name>
    <dbReference type="NCBI Taxonomy" id="930138"/>
    <lineage>
        <taxon>Bacteria</taxon>
        <taxon>Bacillati</taxon>
        <taxon>Bacillota</taxon>
        <taxon>Bacilli</taxon>
        <taxon>Bacillales</taxon>
        <taxon>Staphylococcaceae</taxon>
        <taxon>Aliicoccus</taxon>
    </lineage>
</organism>
<dbReference type="OrthoDB" id="2989832at2"/>
<dbReference type="RefSeq" id="WP_091473871.1">
    <property type="nucleotide sequence ID" value="NZ_FOIT01000001.1"/>
</dbReference>
<keyword evidence="4" id="KW-1185">Reference proteome</keyword>
<keyword evidence="1" id="KW-1133">Transmembrane helix</keyword>
<dbReference type="Proteomes" id="UP000763505">
    <property type="component" value="Unassembled WGS sequence"/>
</dbReference>
<dbReference type="EMBL" id="DYYI01000071">
    <property type="protein sequence ID" value="HJE19986.1"/>
    <property type="molecule type" value="Genomic_DNA"/>
</dbReference>
<feature type="transmembrane region" description="Helical" evidence="1">
    <location>
        <begin position="6"/>
        <end position="25"/>
    </location>
</feature>
<dbReference type="Proteomes" id="UP000243605">
    <property type="component" value="Unassembled WGS sequence"/>
</dbReference>
<reference evidence="3 4" key="1">
    <citation type="submission" date="2016-10" db="EMBL/GenBank/DDBJ databases">
        <authorList>
            <person name="Varghese N."/>
            <person name="Submissions S."/>
        </authorList>
    </citation>
    <scope>NUCLEOTIDE SEQUENCE [LARGE SCALE GENOMIC DNA]</scope>
    <source>
        <strain evidence="3 4">IBRC-M10081</strain>
    </source>
</reference>
<reference evidence="2" key="3">
    <citation type="submission" date="2021-09" db="EMBL/GenBank/DDBJ databases">
        <authorList>
            <person name="Gilroy R."/>
        </authorList>
    </citation>
    <scope>NUCLEOTIDE SEQUENCE</scope>
    <source>
        <strain evidence="2">6019</strain>
    </source>
</reference>
<keyword evidence="1" id="KW-0812">Transmembrane</keyword>
<name>A0A662Z587_9STAP</name>
<evidence type="ECO:0000256" key="1">
    <source>
        <dbReference type="SAM" id="Phobius"/>
    </source>
</evidence>
<dbReference type="AlphaFoldDB" id="A0A662Z587"/>